<comment type="subcellular location">
    <subcellularLocation>
        <location evidence="1">Membrane</location>
        <topology evidence="1">Multi-pass membrane protein</topology>
    </subcellularLocation>
</comment>
<keyword evidence="7" id="KW-0325">Glycoprotein</keyword>
<feature type="transmembrane region" description="Helical" evidence="8">
    <location>
        <begin position="176"/>
        <end position="200"/>
    </location>
</feature>
<dbReference type="GO" id="GO:0015293">
    <property type="term" value="F:symporter activity"/>
    <property type="evidence" value="ECO:0007669"/>
    <property type="project" value="UniProtKB-KW"/>
</dbReference>
<evidence type="ECO:0000313" key="9">
    <source>
        <dbReference type="EMBL" id="HGT49094.1"/>
    </source>
</evidence>
<dbReference type="EMBL" id="DSVI01000025">
    <property type="protein sequence ID" value="HGT49094.1"/>
    <property type="molecule type" value="Genomic_DNA"/>
</dbReference>
<feature type="transmembrane region" description="Helical" evidence="8">
    <location>
        <begin position="75"/>
        <end position="96"/>
    </location>
</feature>
<feature type="transmembrane region" description="Helical" evidence="8">
    <location>
        <begin position="7"/>
        <end position="24"/>
    </location>
</feature>
<reference evidence="9" key="1">
    <citation type="journal article" date="2020" name="mSystems">
        <title>Genome- and Community-Level Interaction Insights into Carbon Utilization and Element Cycling Functions of Hydrothermarchaeota in Hydrothermal Sediment.</title>
        <authorList>
            <person name="Zhou Z."/>
            <person name="Liu Y."/>
            <person name="Xu W."/>
            <person name="Pan J."/>
            <person name="Luo Z.H."/>
            <person name="Li M."/>
        </authorList>
    </citation>
    <scope>NUCLEOTIDE SEQUENCE [LARGE SCALE GENOMIC DNA]</scope>
    <source>
        <strain evidence="9">SpSt-500</strain>
    </source>
</reference>
<evidence type="ECO:0000256" key="3">
    <source>
        <dbReference type="ARBA" id="ARBA00022692"/>
    </source>
</evidence>
<feature type="transmembrane region" description="Helical" evidence="8">
    <location>
        <begin position="135"/>
        <end position="155"/>
    </location>
</feature>
<dbReference type="PROSITE" id="PS00714">
    <property type="entry name" value="NA_DICARBOXYL_SYMP_2"/>
    <property type="match status" value="1"/>
</dbReference>
<proteinExistence type="predicted"/>
<dbReference type="GO" id="GO:1902475">
    <property type="term" value="P:L-alpha-amino acid transmembrane transport"/>
    <property type="evidence" value="ECO:0007669"/>
    <property type="project" value="UniProtKB-ARBA"/>
</dbReference>
<evidence type="ECO:0000256" key="5">
    <source>
        <dbReference type="ARBA" id="ARBA00022989"/>
    </source>
</evidence>
<dbReference type="PANTHER" id="PTHR11958">
    <property type="entry name" value="SODIUM/DICARBOXYLATE SYMPORTER-RELATED"/>
    <property type="match status" value="1"/>
</dbReference>
<dbReference type="SUPFAM" id="SSF118215">
    <property type="entry name" value="Proton glutamate symport protein"/>
    <property type="match status" value="1"/>
</dbReference>
<evidence type="ECO:0000256" key="4">
    <source>
        <dbReference type="ARBA" id="ARBA00022847"/>
    </source>
</evidence>
<evidence type="ECO:0000256" key="7">
    <source>
        <dbReference type="ARBA" id="ARBA00023180"/>
    </source>
</evidence>
<dbReference type="InterPro" id="IPR050746">
    <property type="entry name" value="DAACS"/>
</dbReference>
<dbReference type="Gene3D" id="1.10.3860.10">
    <property type="entry name" value="Sodium:dicarboxylate symporter"/>
    <property type="match status" value="1"/>
</dbReference>
<protein>
    <submittedName>
        <fullName evidence="9">Dicarboxylate/amino acid:cation symporter</fullName>
    </submittedName>
</protein>
<dbReference type="InterPro" id="IPR001991">
    <property type="entry name" value="Na-dicarboxylate_symporter"/>
</dbReference>
<evidence type="ECO:0000256" key="8">
    <source>
        <dbReference type="SAM" id="Phobius"/>
    </source>
</evidence>
<evidence type="ECO:0000256" key="6">
    <source>
        <dbReference type="ARBA" id="ARBA00023136"/>
    </source>
</evidence>
<sequence length="407" mass="43869">MLKIKLHWQILIGFVLAVFFGLFIPEYSVYVRWLGDFFLRALKMIIVPLVFTSIVSGVTNLGETKNLGRLGIKTFTYYISTSLLAILTGLVLVDLIKPGVGADLGFKMDVPELTKSTGSVGDIFLRMIPSNIFEALSSADMLAIIFFAILFGVFISRVDSKPQQIMTDFFNSAFEVMMKLTSFIILFAPIGIFGIVTGIVADQAADKTKLLSMIQHLGVYMITVLSGLAIHLFITLPLILKLVGKVNPFLHFRAMSLPLITAFSTSSSSATLPFTIQAVENECGVSNKISSFVLPLGTTINMDGTALYECVAAMFIAQAYGIELGFLQQMIVVITALLASIGAAGIPMAGLVMMSVVLTAVGLPLEGVGLILAVDRILDMCRTAVNVFSDSCGTVVIAKTEGETLKV</sequence>
<keyword evidence="5 8" id="KW-1133">Transmembrane helix</keyword>
<dbReference type="GO" id="GO:0016020">
    <property type="term" value="C:membrane"/>
    <property type="evidence" value="ECO:0007669"/>
    <property type="project" value="UniProtKB-SubCell"/>
</dbReference>
<name>A0A832LJD5_9BACT</name>
<accession>A0A832LJD5</accession>
<dbReference type="PANTHER" id="PTHR11958:SF63">
    <property type="entry name" value="AMINO ACID TRANSPORTER"/>
    <property type="match status" value="1"/>
</dbReference>
<dbReference type="InterPro" id="IPR018107">
    <property type="entry name" value="Na-dicarboxylate_symporter_CS"/>
</dbReference>
<comment type="caution">
    <text evidence="9">The sequence shown here is derived from an EMBL/GenBank/DDBJ whole genome shotgun (WGS) entry which is preliminary data.</text>
</comment>
<feature type="transmembrane region" description="Helical" evidence="8">
    <location>
        <begin position="352"/>
        <end position="374"/>
    </location>
</feature>
<feature type="transmembrane region" description="Helical" evidence="8">
    <location>
        <begin position="44"/>
        <end position="63"/>
    </location>
</feature>
<keyword evidence="6 8" id="KW-0472">Membrane</keyword>
<keyword evidence="4" id="KW-0769">Symport</keyword>
<keyword evidence="3 8" id="KW-0812">Transmembrane</keyword>
<dbReference type="PRINTS" id="PR00173">
    <property type="entry name" value="EDTRNSPORT"/>
</dbReference>
<dbReference type="InterPro" id="IPR036458">
    <property type="entry name" value="Na:dicarbo_symporter_sf"/>
</dbReference>
<dbReference type="Pfam" id="PF00375">
    <property type="entry name" value="SDF"/>
    <property type="match status" value="1"/>
</dbReference>
<gene>
    <name evidence="9" type="ORF">ENS56_13740</name>
</gene>
<keyword evidence="2" id="KW-0813">Transport</keyword>
<feature type="transmembrane region" description="Helical" evidence="8">
    <location>
        <begin position="324"/>
        <end position="346"/>
    </location>
</feature>
<feature type="transmembrane region" description="Helical" evidence="8">
    <location>
        <begin position="220"/>
        <end position="243"/>
    </location>
</feature>
<evidence type="ECO:0000256" key="2">
    <source>
        <dbReference type="ARBA" id="ARBA00022448"/>
    </source>
</evidence>
<evidence type="ECO:0000256" key="1">
    <source>
        <dbReference type="ARBA" id="ARBA00004141"/>
    </source>
</evidence>
<dbReference type="AlphaFoldDB" id="A0A832LJD5"/>
<organism evidence="9">
    <name type="scientific">Ignavibacterium album</name>
    <dbReference type="NCBI Taxonomy" id="591197"/>
    <lineage>
        <taxon>Bacteria</taxon>
        <taxon>Pseudomonadati</taxon>
        <taxon>Ignavibacteriota</taxon>
        <taxon>Ignavibacteria</taxon>
        <taxon>Ignavibacteriales</taxon>
        <taxon>Ignavibacteriaceae</taxon>
        <taxon>Ignavibacterium</taxon>
    </lineage>
</organism>